<dbReference type="PaxDb" id="65489-OBART01G17800.1"/>
<sequence length="149" mass="16540">MVKGPHRASLFTAPVNAPAPAKEHGCCERGYAARRAFAAGTTRAWVGWLTPWLDERPKGYLFKRSSPLAGEFRKWVDWELPCYLTVIILGIRLNTKPNLTLQTWPHQKGCKQATATGAAGVRGGPGRAICTPQEWKAKSLLMFMKIVSY</sequence>
<organism evidence="1">
    <name type="scientific">Oryza barthii</name>
    <dbReference type="NCBI Taxonomy" id="65489"/>
    <lineage>
        <taxon>Eukaryota</taxon>
        <taxon>Viridiplantae</taxon>
        <taxon>Streptophyta</taxon>
        <taxon>Embryophyta</taxon>
        <taxon>Tracheophyta</taxon>
        <taxon>Spermatophyta</taxon>
        <taxon>Magnoliopsida</taxon>
        <taxon>Liliopsida</taxon>
        <taxon>Poales</taxon>
        <taxon>Poaceae</taxon>
        <taxon>BOP clade</taxon>
        <taxon>Oryzoideae</taxon>
        <taxon>Oryzeae</taxon>
        <taxon>Oryzinae</taxon>
        <taxon>Oryza</taxon>
    </lineage>
</organism>
<dbReference type="AlphaFoldDB" id="A0A0D3EPJ7"/>
<accession>A0A0D3EPJ7</accession>
<reference evidence="1" key="1">
    <citation type="journal article" date="2009" name="Rice">
        <title>De Novo Next Generation Sequencing of Plant Genomes.</title>
        <authorList>
            <person name="Rounsley S."/>
            <person name="Marri P.R."/>
            <person name="Yu Y."/>
            <person name="He R."/>
            <person name="Sisneros N."/>
            <person name="Goicoechea J.L."/>
            <person name="Lee S.J."/>
            <person name="Angelova A."/>
            <person name="Kudrna D."/>
            <person name="Luo M."/>
            <person name="Affourtit J."/>
            <person name="Desany B."/>
            <person name="Knight J."/>
            <person name="Niazi F."/>
            <person name="Egholm M."/>
            <person name="Wing R.A."/>
        </authorList>
    </citation>
    <scope>NUCLEOTIDE SEQUENCE [LARGE SCALE GENOMIC DNA]</scope>
    <source>
        <strain evidence="1">cv. IRGC 105608</strain>
    </source>
</reference>
<dbReference type="PANTHER" id="PTHR40637:SF1">
    <property type="entry name" value="ESSS SUBUNIT OF NADH:UBIQUINONE OXIDOREDUCTASE (COMPLEX I) PROTEIN"/>
    <property type="match status" value="1"/>
</dbReference>
<name>A0A0D3EPJ7_9ORYZ</name>
<reference evidence="1" key="2">
    <citation type="submission" date="2015-03" db="UniProtKB">
        <authorList>
            <consortium name="EnsemblPlants"/>
        </authorList>
    </citation>
    <scope>IDENTIFICATION</scope>
</reference>
<proteinExistence type="predicted"/>
<protein>
    <submittedName>
        <fullName evidence="1">Uncharacterized protein</fullName>
    </submittedName>
</protein>
<dbReference type="HOGENOM" id="CLU_1752503_0_0_1"/>
<evidence type="ECO:0000313" key="2">
    <source>
        <dbReference type="Proteomes" id="UP000026960"/>
    </source>
</evidence>
<keyword evidence="2" id="KW-1185">Reference proteome</keyword>
<dbReference type="STRING" id="65489.A0A0D3EPJ7"/>
<dbReference type="PANTHER" id="PTHR40637">
    <property type="entry name" value="ESSS SUBUNIT OF NADH:UBIQUINONE OXIDOREDUCTASE (COMPLEX I) PROTEIN"/>
    <property type="match status" value="1"/>
</dbReference>
<dbReference type="Gramene" id="OBART01G17800.1">
    <property type="protein sequence ID" value="OBART01G17800.1"/>
    <property type="gene ID" value="OBART01G17800"/>
</dbReference>
<dbReference type="EnsemblPlants" id="OBART01G17800.1">
    <property type="protein sequence ID" value="OBART01G17800.1"/>
    <property type="gene ID" value="OBART01G17800"/>
</dbReference>
<dbReference type="Proteomes" id="UP000026960">
    <property type="component" value="Chromosome 1"/>
</dbReference>
<evidence type="ECO:0000313" key="1">
    <source>
        <dbReference type="EnsemblPlants" id="OBART01G17800.1"/>
    </source>
</evidence>